<gene>
    <name evidence="2" type="ORF">GV829_08380</name>
</gene>
<dbReference type="EMBL" id="CP053015">
    <property type="protein sequence ID" value="QJQ32461.1"/>
    <property type="molecule type" value="Genomic_DNA"/>
</dbReference>
<keyword evidence="1" id="KW-0732">Signal</keyword>
<protein>
    <submittedName>
        <fullName evidence="2">Uncharacterized protein</fullName>
    </submittedName>
</protein>
<keyword evidence="3" id="KW-1185">Reference proteome</keyword>
<feature type="signal peptide" evidence="1">
    <location>
        <begin position="1"/>
        <end position="15"/>
    </location>
</feature>
<evidence type="ECO:0000313" key="2">
    <source>
        <dbReference type="EMBL" id="QJQ32461.1"/>
    </source>
</evidence>
<evidence type="ECO:0000313" key="3">
    <source>
        <dbReference type="Proteomes" id="UP000503018"/>
    </source>
</evidence>
<reference evidence="2 3" key="1">
    <citation type="submission" date="2020-01" db="EMBL/GenBank/DDBJ databases">
        <title>Sphingomonas sp. strain CSW-10.</title>
        <authorList>
            <person name="Chen W.-M."/>
        </authorList>
    </citation>
    <scope>NUCLEOTIDE SEQUENCE [LARGE SCALE GENOMIC DNA]</scope>
    <source>
        <strain evidence="2 3">CSW-10</strain>
    </source>
</reference>
<name>A0A6M4AZJ6_9SPHN</name>
<dbReference type="KEGG" id="slan:GV829_08380"/>
<accession>A0A6M4AZJ6</accession>
<dbReference type="AlphaFoldDB" id="A0A6M4AZJ6"/>
<feature type="chain" id="PRO_5026655425" evidence="1">
    <location>
        <begin position="16"/>
        <end position="288"/>
    </location>
</feature>
<dbReference type="RefSeq" id="WP_169945743.1">
    <property type="nucleotide sequence ID" value="NZ_CP053015.1"/>
</dbReference>
<dbReference type="Proteomes" id="UP000503018">
    <property type="component" value="Chromosome"/>
</dbReference>
<proteinExistence type="predicted"/>
<organism evidence="2 3">
    <name type="scientific">Sphingomonas lacunae</name>
    <dbReference type="NCBI Taxonomy" id="2698828"/>
    <lineage>
        <taxon>Bacteria</taxon>
        <taxon>Pseudomonadati</taxon>
        <taxon>Pseudomonadota</taxon>
        <taxon>Alphaproteobacteria</taxon>
        <taxon>Sphingomonadales</taxon>
        <taxon>Sphingomonadaceae</taxon>
        <taxon>Sphingomonas</taxon>
    </lineage>
</organism>
<evidence type="ECO:0000256" key="1">
    <source>
        <dbReference type="SAM" id="SignalP"/>
    </source>
</evidence>
<sequence>MSVFGLLALTAPATAQSVASGRTVTSAPVIPPPSSYADVADHAVESATIIDATIRRTREVEAARAPNVPPQLVRLYVEAEVGTVIYGRNPVARRFAYLVDVPRQADGRPPRLNRQRVLLFARPVDLPTQIRLVAPNAQLAWDAGRDATARTIANELARGEVPPRITGVAQAFHVPGTIAGESETQIFLGTDSGNPVSLSILRRPGQSPRWGVAFGEIVDESAGQPARRTLGWYRLACGLPASLPRNAIDGLASADIATTVADYALVVRSVGACDRTPPAPPPAMTPRR</sequence>